<gene>
    <name evidence="2" type="ORF">BN869_000002332_1</name>
</gene>
<feature type="region of interest" description="Disordered" evidence="1">
    <location>
        <begin position="39"/>
        <end position="77"/>
    </location>
</feature>
<feature type="compositionally biased region" description="Basic and acidic residues" evidence="1">
    <location>
        <begin position="133"/>
        <end position="147"/>
    </location>
</feature>
<evidence type="ECO:0000256" key="1">
    <source>
        <dbReference type="SAM" id="MobiDB-lite"/>
    </source>
</evidence>
<accession>A0A0B7JSS3</accession>
<feature type="region of interest" description="Disordered" evidence="1">
    <location>
        <begin position="122"/>
        <end position="212"/>
    </location>
</feature>
<feature type="compositionally biased region" description="Low complexity" evidence="1">
    <location>
        <begin position="200"/>
        <end position="212"/>
    </location>
</feature>
<evidence type="ECO:0000313" key="2">
    <source>
        <dbReference type="EMBL" id="CEO46277.1"/>
    </source>
</evidence>
<protein>
    <submittedName>
        <fullName evidence="2">Uncharacterized protein</fullName>
    </submittedName>
</protein>
<feature type="compositionally biased region" description="Low complexity" evidence="1">
    <location>
        <begin position="153"/>
        <end position="168"/>
    </location>
</feature>
<reference evidence="2" key="1">
    <citation type="submission" date="2015-01" db="EMBL/GenBank/DDBJ databases">
        <authorList>
            <person name="Durling Mikael"/>
        </authorList>
    </citation>
    <scope>NUCLEOTIDE SEQUENCE</scope>
</reference>
<organism evidence="2">
    <name type="scientific">Bionectria ochroleuca</name>
    <name type="common">Gliocladium roseum</name>
    <dbReference type="NCBI Taxonomy" id="29856"/>
    <lineage>
        <taxon>Eukaryota</taxon>
        <taxon>Fungi</taxon>
        <taxon>Dikarya</taxon>
        <taxon>Ascomycota</taxon>
        <taxon>Pezizomycotina</taxon>
        <taxon>Sordariomycetes</taxon>
        <taxon>Hypocreomycetidae</taxon>
        <taxon>Hypocreales</taxon>
        <taxon>Bionectriaceae</taxon>
        <taxon>Clonostachys</taxon>
    </lineage>
</organism>
<proteinExistence type="predicted"/>
<sequence>MDHFNATVHNGALVSTRKGLYISKSKHQGIRFVNAFATDASSSTSSTSPETTPTSTPIPSAIATDSASGSSPTFAVTPTSTATATASTTSAAAEHAGSSFSADIAQASQFFTDLEVDGEIGDSFDVDMGGSTIERRPGYEGSDRPHFFDIAITPPAASSPSPGRSSTPNSIKNAGGSRYGRPDEPNTPVSVDDERGGRKGSTSSSQGVGSVPSLTQRIASQYLSNLPPQSHIYDAIAMVASLATGASRGREVSSEELGASIANVCASMNRNILAGDDDGRRTLPVVMESIAAMAIDGIFTGQQQHWHILMKGLRDLHDRIGGLKPEWGSTLNKIRKADVKGAVYTGTSPYLEFEKFFPSVSDSLPAQLRAEVTSNMRTCLQGSRISQLNVDSFQALALFTQTVVHARQASNKDSSFALDFQGFAEDCLRVEYQVARYPRSLRDDIARADQAFAALGVSELNLDMITRGRAHSPSPLTPETTDPERNLLNAVLRSAALLYIEDLLPDSHSVDLCTILLQALSHQLGNIVLAMGHRLTSPESTPAVNRVLPSLEAMRPVLLWSCMVGYALTQFLIQTRSATLDRSPFEHCVGLLLLGPGAPKGGLSEKDMKLGEILPVRAIRSVSSDEGTLLRQMVAGYEAKQLRGKQP</sequence>
<name>A0A0B7JSS3_BIOOC</name>
<dbReference type="AlphaFoldDB" id="A0A0B7JSS3"/>
<dbReference type="EMBL" id="CDPU01000004">
    <property type="protein sequence ID" value="CEO46277.1"/>
    <property type="molecule type" value="Genomic_DNA"/>
</dbReference>